<protein>
    <recommendedName>
        <fullName evidence="2">Outer membrane channel protein CpnT-like N-terminal domain-containing protein</fullName>
    </recommendedName>
</protein>
<proteinExistence type="predicted"/>
<feature type="compositionally biased region" description="Basic and acidic residues" evidence="1">
    <location>
        <begin position="431"/>
        <end position="457"/>
    </location>
</feature>
<feature type="compositionally biased region" description="Basic and acidic residues" evidence="1">
    <location>
        <begin position="623"/>
        <end position="634"/>
    </location>
</feature>
<evidence type="ECO:0000259" key="2">
    <source>
        <dbReference type="Pfam" id="PF25547"/>
    </source>
</evidence>
<dbReference type="Proteomes" id="UP000694257">
    <property type="component" value="Chromosome"/>
</dbReference>
<evidence type="ECO:0000256" key="1">
    <source>
        <dbReference type="SAM" id="MobiDB-lite"/>
    </source>
</evidence>
<reference evidence="3 4" key="1">
    <citation type="submission" date="2021-07" db="EMBL/GenBank/DDBJ databases">
        <title>Whole Genome Sequence of Nocardia Iowensis.</title>
        <authorList>
            <person name="Lamm A."/>
            <person name="Collins-Fairclough A.M."/>
            <person name="Bunk B."/>
            <person name="Sproer C."/>
        </authorList>
    </citation>
    <scope>NUCLEOTIDE SEQUENCE [LARGE SCALE GENOMIC DNA]</scope>
    <source>
        <strain evidence="3 4">NRRL 5646</strain>
    </source>
</reference>
<dbReference type="InterPro" id="IPR057746">
    <property type="entry name" value="CpnT-like_N"/>
</dbReference>
<dbReference type="Pfam" id="PF25547">
    <property type="entry name" value="WXG100_2"/>
    <property type="match status" value="1"/>
</dbReference>
<feature type="compositionally biased region" description="Basic and acidic residues" evidence="1">
    <location>
        <begin position="482"/>
        <end position="497"/>
    </location>
</feature>
<evidence type="ECO:0000313" key="4">
    <source>
        <dbReference type="Proteomes" id="UP000694257"/>
    </source>
</evidence>
<sequence length="666" mass="69185">MSISIPGELEWLGWVAGSDWPDGDEDKMWEIAEAWRTASAQLRDLLPDLAAASNATVAAYPWGAGVDAVRTALKKLEHGDASIERLAEILTQVADSADALGTEIEYTKILVITSIAMLAVEIAAAWLFPPTAPLVEAAAIGLTRVAVRLLGERAVSAIARYAAELGIAAVARFTAKNVVLSTALGVSQDFAIQAGQVAAGHRKDIDWNRIATTAYTAAAAGAIGGPAGGLFAKAAAKVPLPAGAWSGAARGAVVGMSAGMVGALGAWGVGGLANGWTWDPRLLTSGAAMGGLTGGSKGFRHGMSIRHPVSARFPVPEPGRFAAPGSGDGSAPVGQHSAERQDGAEGRAQSGESRHVATERTAGVGEPPRSVVPEPTAGELRPVVAEPTAETGGPRSMVAEPRPGSPKPAAGDFGARFDEVQRNAMAGLDAIETRTNERLDTASRRLHEQADAFERELGLTPETPKNVTAEPKPTAQTAESGPKPEQRMDRSAPRRETAQAADLGQSYTETPPDSHRRIPSQASGAGLPEQTPDQSVRSEIAAPAGGAPSEGTPPDRPTAPDATSQIPYTPRYFGLPPIPEYQAAAAPADTVWQPPLATEPAPRPQPEPESGPKPECEPTTGRRPYDERPPEGRIGHRVSGIRAADGHDQPNSAAAKPNQWPGDGSR</sequence>
<feature type="domain" description="Outer membrane channel protein CpnT-like N-terminal" evidence="2">
    <location>
        <begin position="12"/>
        <end position="140"/>
    </location>
</feature>
<evidence type="ECO:0000313" key="3">
    <source>
        <dbReference type="EMBL" id="QXN92481.1"/>
    </source>
</evidence>
<feature type="region of interest" description="Disordered" evidence="1">
    <location>
        <begin position="311"/>
        <end position="666"/>
    </location>
</feature>
<name>A0ABX8RTA7_NOCIO</name>
<accession>A0ABX8RTA7</accession>
<dbReference type="RefSeq" id="WP_218473798.1">
    <property type="nucleotide sequence ID" value="NZ_BAABJN010000005.1"/>
</dbReference>
<organism evidence="3 4">
    <name type="scientific">Nocardia iowensis</name>
    <dbReference type="NCBI Taxonomy" id="204891"/>
    <lineage>
        <taxon>Bacteria</taxon>
        <taxon>Bacillati</taxon>
        <taxon>Actinomycetota</taxon>
        <taxon>Actinomycetes</taxon>
        <taxon>Mycobacteriales</taxon>
        <taxon>Nocardiaceae</taxon>
        <taxon>Nocardia</taxon>
    </lineage>
</organism>
<gene>
    <name evidence="3" type="ORF">KV110_04840</name>
</gene>
<keyword evidence="4" id="KW-1185">Reference proteome</keyword>
<dbReference type="EMBL" id="CP078145">
    <property type="protein sequence ID" value="QXN92481.1"/>
    <property type="molecule type" value="Genomic_DNA"/>
</dbReference>